<dbReference type="RefSeq" id="WP_055040662.1">
    <property type="nucleotide sequence ID" value="NZ_CVRS01000134.1"/>
</dbReference>
<dbReference type="EMBL" id="CVRS01000134">
    <property type="protein sequence ID" value="CRL43469.1"/>
    <property type="molecule type" value="Genomic_DNA"/>
</dbReference>
<dbReference type="PANTHER" id="PTHR35810">
    <property type="entry name" value="CYTOPLASMIC PROTEIN-RELATED"/>
    <property type="match status" value="1"/>
</dbReference>
<feature type="domain" description="Bro-N" evidence="2">
    <location>
        <begin position="5"/>
        <end position="116"/>
    </location>
</feature>
<dbReference type="InterPro" id="IPR003497">
    <property type="entry name" value="BRO_N_domain"/>
</dbReference>
<dbReference type="Pfam" id="PF13310">
    <property type="entry name" value="Virulence_RhuM"/>
    <property type="match status" value="1"/>
</dbReference>
<sequence>MQNRENDIVLFMDENIQLEVPVSQDGESVWLSANQMAVLFDKDETNIRKHINNIFKSSEVDKNNNTQKMRVDGVKQSVAFYSLDVILAVGYRVNSKRGIAFRKWANNVLKQYIMKGYALNERRLQALRKTVDIQTRMLADALDIEEKDVLRAVNEYTEALLLLDQYDHQTLCKPDGSAPIYCITYDECTRMVGRMKDSFHTDVFGVEKEAGKVAGIIAAIYQSVFGQDAYPSVEEKAANLLYFMIKDHPYADGCKRIAASLFLEFLDKNNVLFLDGEKRLSDGTLVAITLMIAESKADEKEIMIKLVMNLLKL</sequence>
<accession>A0A0M6X201</accession>
<evidence type="ECO:0008006" key="5">
    <source>
        <dbReference type="Google" id="ProtNLM"/>
    </source>
</evidence>
<dbReference type="Gene3D" id="1.20.120.1870">
    <property type="entry name" value="Fic/DOC protein, Fido domain"/>
    <property type="match status" value="1"/>
</dbReference>
<dbReference type="InterPro" id="IPR011204">
    <property type="entry name" value="Virulence_RhuM-like"/>
</dbReference>
<dbReference type="Pfam" id="PF02661">
    <property type="entry name" value="Fic"/>
    <property type="match status" value="1"/>
</dbReference>
<evidence type="ECO:0000313" key="4">
    <source>
        <dbReference type="Proteomes" id="UP000049828"/>
    </source>
</evidence>
<name>A0A0M6X201_9FIRM</name>
<dbReference type="InterPro" id="IPR003812">
    <property type="entry name" value="Fido"/>
</dbReference>
<dbReference type="PANTHER" id="PTHR35810:SF1">
    <property type="entry name" value="CYTOPLASMIC PROTEIN"/>
    <property type="match status" value="1"/>
</dbReference>
<evidence type="ECO:0000259" key="2">
    <source>
        <dbReference type="PROSITE" id="PS51750"/>
    </source>
</evidence>
<organism evidence="3 4">
    <name type="scientific">Roseburia inulinivorans</name>
    <dbReference type="NCBI Taxonomy" id="360807"/>
    <lineage>
        <taxon>Bacteria</taxon>
        <taxon>Bacillati</taxon>
        <taxon>Bacillota</taxon>
        <taxon>Clostridia</taxon>
        <taxon>Lachnospirales</taxon>
        <taxon>Lachnospiraceae</taxon>
        <taxon>Roseburia</taxon>
    </lineage>
</organism>
<evidence type="ECO:0000259" key="1">
    <source>
        <dbReference type="PROSITE" id="PS51459"/>
    </source>
</evidence>
<reference evidence="4" key="1">
    <citation type="submission" date="2015-05" db="EMBL/GenBank/DDBJ databases">
        <authorList>
            <consortium name="Pathogen Informatics"/>
        </authorList>
    </citation>
    <scope>NUCLEOTIDE SEQUENCE [LARGE SCALE GENOMIC DNA]</scope>
    <source>
        <strain evidence="4">L1-83</strain>
    </source>
</reference>
<dbReference type="AlphaFoldDB" id="A0A0M6X201"/>
<gene>
    <name evidence="3" type="ORF">RIL183_34271</name>
</gene>
<evidence type="ECO:0000313" key="3">
    <source>
        <dbReference type="EMBL" id="CRL43469.1"/>
    </source>
</evidence>
<dbReference type="Proteomes" id="UP000049828">
    <property type="component" value="Unassembled WGS sequence"/>
</dbReference>
<dbReference type="PROSITE" id="PS51750">
    <property type="entry name" value="BRO_N"/>
    <property type="match status" value="1"/>
</dbReference>
<proteinExistence type="predicted"/>
<protein>
    <recommendedName>
        <fullName evidence="5">Phosphoribosylaminoimidazolesuccinocarboxamide synthase</fullName>
    </recommendedName>
</protein>
<dbReference type="InterPro" id="IPR053737">
    <property type="entry name" value="Type_II_TA_Toxin"/>
</dbReference>
<dbReference type="PROSITE" id="PS51459">
    <property type="entry name" value="FIDO"/>
    <property type="match status" value="1"/>
</dbReference>
<dbReference type="OrthoDB" id="9802752at2"/>
<feature type="domain" description="Fido" evidence="1">
    <location>
        <begin position="191"/>
        <end position="309"/>
    </location>
</feature>
<keyword evidence="4" id="KW-1185">Reference proteome</keyword>